<dbReference type="PANTHER" id="PTHR23216">
    <property type="entry name" value="NUCLEOLAR AND COILED-BODY PHOSPHOPROTEIN 1"/>
    <property type="match status" value="1"/>
</dbReference>
<feature type="region of interest" description="Disordered" evidence="1">
    <location>
        <begin position="95"/>
        <end position="283"/>
    </location>
</feature>
<protein>
    <recommendedName>
        <fullName evidence="2">Srp40 C-terminal domain-containing protein</fullName>
    </recommendedName>
</protein>
<feature type="compositionally biased region" description="Basic and acidic residues" evidence="1">
    <location>
        <begin position="126"/>
        <end position="135"/>
    </location>
</feature>
<dbReference type="InterPro" id="IPR039191">
    <property type="entry name" value="Nopp140-like"/>
</dbReference>
<feature type="compositionally biased region" description="Basic residues" evidence="1">
    <location>
        <begin position="360"/>
        <end position="373"/>
    </location>
</feature>
<organism evidence="3 4">
    <name type="scientific">Erythroxylum novogranatense</name>
    <dbReference type="NCBI Taxonomy" id="1862640"/>
    <lineage>
        <taxon>Eukaryota</taxon>
        <taxon>Viridiplantae</taxon>
        <taxon>Streptophyta</taxon>
        <taxon>Embryophyta</taxon>
        <taxon>Tracheophyta</taxon>
        <taxon>Spermatophyta</taxon>
        <taxon>Magnoliopsida</taxon>
        <taxon>eudicotyledons</taxon>
        <taxon>Gunneridae</taxon>
        <taxon>Pentapetalae</taxon>
        <taxon>rosids</taxon>
        <taxon>fabids</taxon>
        <taxon>Malpighiales</taxon>
        <taxon>Erythroxylaceae</taxon>
        <taxon>Erythroxylum</taxon>
    </lineage>
</organism>
<dbReference type="InterPro" id="IPR006594">
    <property type="entry name" value="LisH"/>
</dbReference>
<dbReference type="GO" id="GO:0005730">
    <property type="term" value="C:nucleolus"/>
    <property type="evidence" value="ECO:0007669"/>
    <property type="project" value="InterPro"/>
</dbReference>
<evidence type="ECO:0000259" key="2">
    <source>
        <dbReference type="Pfam" id="PF05022"/>
    </source>
</evidence>
<evidence type="ECO:0000313" key="4">
    <source>
        <dbReference type="Proteomes" id="UP001159364"/>
    </source>
</evidence>
<dbReference type="PANTHER" id="PTHR23216:SF1">
    <property type="entry name" value="NUCLEOLAR AND COILED-BODY PHOSPHOPROTEIN 1"/>
    <property type="match status" value="1"/>
</dbReference>
<sequence length="394" mass="44314">MNINPNVLAFKPRQVQLLSVASPQIMPSDNHLLLHAIARYLEQSGLSKTLKKFRSEANINPDDLGTSSFDLEEMFRNFLETCGHANKKLESHQVQETLSNKKKKKKDDCDIDVTEKSGQEQNVDSEIAKKSPDKKCKNKKKIKSKLDSDPLADDIEPAAKEPPCLTVEKSQDGQTSEDNEVTDPQKKTKSKDKKKKKNKSSDHAVEDVHLKTDVMNASGEDVTNKQDKLSKKRKHLTSEEDSPELANENVEDSKCSRTGASKKPKVNDGESCKIPTEKHNEQANGYIETNAEHSATLSTMKKQLNDSSEPKSVKHFQRIKVDEVVFSDERLKDNSYWAKDGADTGYGAKAQEVLGQVRGRGFRHEKTKKKRGTYRGGQIDLQSHSIKFNYSDDE</sequence>
<feature type="domain" description="Srp40 C-terminal" evidence="2">
    <location>
        <begin position="315"/>
        <end position="388"/>
    </location>
</feature>
<keyword evidence="4" id="KW-1185">Reference proteome</keyword>
<dbReference type="EMBL" id="JAIWQS010000012">
    <property type="protein sequence ID" value="KAJ8749275.1"/>
    <property type="molecule type" value="Genomic_DNA"/>
</dbReference>
<evidence type="ECO:0000313" key="3">
    <source>
        <dbReference type="EMBL" id="KAJ8749275.1"/>
    </source>
</evidence>
<dbReference type="Pfam" id="PF05022">
    <property type="entry name" value="SRP40_C"/>
    <property type="match status" value="1"/>
</dbReference>
<name>A0AAV8SAS4_9ROSI</name>
<gene>
    <name evidence="3" type="ORF">K2173_018755</name>
</gene>
<reference evidence="3 4" key="1">
    <citation type="submission" date="2021-09" db="EMBL/GenBank/DDBJ databases">
        <title>Genomic insights and catalytic innovation underlie evolution of tropane alkaloids biosynthesis.</title>
        <authorList>
            <person name="Wang Y.-J."/>
            <person name="Tian T."/>
            <person name="Huang J.-P."/>
            <person name="Huang S.-X."/>
        </authorList>
    </citation>
    <scope>NUCLEOTIDE SEQUENCE [LARGE SCALE GENOMIC DNA]</scope>
    <source>
        <strain evidence="3">KIB-2018</strain>
        <tissue evidence="3">Leaf</tissue>
    </source>
</reference>
<accession>A0AAV8SAS4</accession>
<feature type="compositionally biased region" description="Basic and acidic residues" evidence="1">
    <location>
        <begin position="265"/>
        <end position="281"/>
    </location>
</feature>
<evidence type="ECO:0000256" key="1">
    <source>
        <dbReference type="SAM" id="MobiDB-lite"/>
    </source>
</evidence>
<feature type="compositionally biased region" description="Basic residues" evidence="1">
    <location>
        <begin position="187"/>
        <end position="198"/>
    </location>
</feature>
<dbReference type="AlphaFoldDB" id="A0AAV8SAS4"/>
<dbReference type="Proteomes" id="UP001159364">
    <property type="component" value="Linkage Group LG12"/>
</dbReference>
<comment type="caution">
    <text evidence="3">The sequence shown here is derived from an EMBL/GenBank/DDBJ whole genome shotgun (WGS) entry which is preliminary data.</text>
</comment>
<proteinExistence type="predicted"/>
<dbReference type="InterPro" id="IPR007718">
    <property type="entry name" value="Srp40_C"/>
</dbReference>
<dbReference type="PROSITE" id="PS50896">
    <property type="entry name" value="LISH"/>
    <property type="match status" value="1"/>
</dbReference>
<feature type="compositionally biased region" description="Basic and acidic residues" evidence="1">
    <location>
        <begin position="199"/>
        <end position="212"/>
    </location>
</feature>
<feature type="region of interest" description="Disordered" evidence="1">
    <location>
        <begin position="357"/>
        <end position="380"/>
    </location>
</feature>
<dbReference type="SMART" id="SM00667">
    <property type="entry name" value="LisH"/>
    <property type="match status" value="1"/>
</dbReference>